<dbReference type="SUPFAM" id="SSF54211">
    <property type="entry name" value="Ribosomal protein S5 domain 2-like"/>
    <property type="match status" value="1"/>
</dbReference>
<evidence type="ECO:0000256" key="2">
    <source>
        <dbReference type="ARBA" id="ARBA00022741"/>
    </source>
</evidence>
<organism evidence="9 10">
    <name type="scientific">Zingiber officinale</name>
    <name type="common">Ginger</name>
    <name type="synonym">Amomum zingiber</name>
    <dbReference type="NCBI Taxonomy" id="94328"/>
    <lineage>
        <taxon>Eukaryota</taxon>
        <taxon>Viridiplantae</taxon>
        <taxon>Streptophyta</taxon>
        <taxon>Embryophyta</taxon>
        <taxon>Tracheophyta</taxon>
        <taxon>Spermatophyta</taxon>
        <taxon>Magnoliopsida</taxon>
        <taxon>Liliopsida</taxon>
        <taxon>Zingiberales</taxon>
        <taxon>Zingiberaceae</taxon>
        <taxon>Zingiber</taxon>
    </lineage>
</organism>
<keyword evidence="10" id="KW-1185">Reference proteome</keyword>
<dbReference type="PRINTS" id="PR00959">
    <property type="entry name" value="MEVGALKINASE"/>
</dbReference>
<dbReference type="SUPFAM" id="SSF55060">
    <property type="entry name" value="GHMP Kinase, C-terminal domain"/>
    <property type="match status" value="1"/>
</dbReference>
<evidence type="ECO:0008006" key="11">
    <source>
        <dbReference type="Google" id="ProtNLM"/>
    </source>
</evidence>
<dbReference type="InterPro" id="IPR011004">
    <property type="entry name" value="Trimer_LpxA-like_sf"/>
</dbReference>
<evidence type="ECO:0000256" key="3">
    <source>
        <dbReference type="ARBA" id="ARBA00022777"/>
    </source>
</evidence>
<dbReference type="EMBL" id="JACMSC010000006">
    <property type="protein sequence ID" value="KAG6519407.1"/>
    <property type="molecule type" value="Genomic_DNA"/>
</dbReference>
<dbReference type="Proteomes" id="UP000734854">
    <property type="component" value="Unassembled WGS sequence"/>
</dbReference>
<dbReference type="FunFam" id="3.30.230.120:FF:000002">
    <property type="entry name" value="Bifunctional fucokinase/fucose pyrophosphorylase"/>
    <property type="match status" value="1"/>
</dbReference>
<evidence type="ECO:0000256" key="1">
    <source>
        <dbReference type="ARBA" id="ARBA00022679"/>
    </source>
</evidence>
<sequence length="1149" mass="126260">MERGRDQIRQRRWGNNSARGTDEIASVLRKCWYRLRLSVRDPSRVPTWDAIVLTAASPEQAELYDWHLRRAKRLGRIASSTIILAVPDPDGARIGSGAATLHAIYALARHILQFEPMPPEVIEDKKENVSYVANRWSDADISSLSTVNFMFKRHILLLHAGGDSKRVPWANPMGKVFLPLPYLTADNPDGPVPLLFDHILAISSSARQAFKDEGGIFIMTGDVLPCFDASTMILPDNSGCIITVPITLDVAANHGVVVASNEGTIGDNYSLCYVENLLQKPTLEVLKKGNAILPDGRTLLDTGIIAAKGKAWAELVKIACSSSQTMILAFFRRQMCEMSLYEELVSAWVPAKHEWLRSRPLGEKLISALGKQRMFSFCAFELSFLHFGTSSEVLDHLGGHNSALVARRHLCSMSETTSCDIAASAVILSSKIAPGVCIGEDCLVYNSTLSGRVLIGSQSIVVGLDITCKKKQAEVDNSFLFALPDRHCLWEIPLIGSLGKIVVYCGLHDNPKVSVENGGTFGGKPWKKVLHCLHIQENDLWSSVGNQEKCLWNAKLFPILSLSDMLNISMWLTCSTTPNCENILSLWRSSHRSSLEDLHRLIDFSLLCNQSSNHQADLATEIARACLTYGLLGRNLSQLCEEILQKGTSGKEICKEFLAICPVRQDQTHGILPQSRAYQMQVDLLRACGDDSNSCILEQKVLTAVATETASAVNYGVEGDSSGFQQIRSLPEQRMNPKSNFHPKRAHIELPVRVDFVGGWSDTPPWSLERQGCVLNMAINLEDSLPIGTVIETTKSLGVLIMDDCEKQIFIEDVLSISAPFDKDDQFRLVKAALLVTGIVHHEILSNSGLKIQTWARVPRGSGLGTSSILAAAVVKGLLHLIEGDESNENVAKTVLVLEQVMGTGGGWQDQIGGLYPGIKCTYSFPVQPLRLQVIPLVASPELVLELEQRLVVVFTGKVRLANQVLQKVVTRYLRHDNLLIESIKRLATLAKLGRETLMNGDIDELGDIMLEAWQLHQELDPFCSNKLVDRLFAFAEAYCCGYKLVGAGGGGFALLLAKDAVYAQNLKQALKEFSDPDVKSHHIVTDEYNTQVQMEVCAVAPVEGSQSCIAGEQCYFHNKINILAASAIPSVLYVMSVSLMPLQSATVG</sequence>
<dbReference type="InterPro" id="IPR013750">
    <property type="entry name" value="GHMP_kinase_C_dom"/>
</dbReference>
<comment type="caution">
    <text evidence="9">The sequence shown here is derived from an EMBL/GenBank/DDBJ whole genome shotgun (WGS) entry which is preliminary data.</text>
</comment>
<dbReference type="Pfam" id="PF00288">
    <property type="entry name" value="GHMP_kinases_N"/>
    <property type="match status" value="1"/>
</dbReference>
<dbReference type="InterPro" id="IPR006204">
    <property type="entry name" value="GHMP_kinase_N_dom"/>
</dbReference>
<dbReference type="InterPro" id="IPR020568">
    <property type="entry name" value="Ribosomal_Su5_D2-typ_SF"/>
</dbReference>
<gene>
    <name evidence="9" type="ORF">ZIOFF_022900</name>
</gene>
<feature type="domain" description="GHMP kinase C-terminal" evidence="8">
    <location>
        <begin position="997"/>
        <end position="1074"/>
    </location>
</feature>
<comment type="similarity">
    <text evidence="5">Belongs to the GHMP kinase family.</text>
</comment>
<evidence type="ECO:0000313" key="9">
    <source>
        <dbReference type="EMBL" id="KAG6519407.1"/>
    </source>
</evidence>
<accession>A0A8J5LHI5</accession>
<evidence type="ECO:0000313" key="10">
    <source>
        <dbReference type="Proteomes" id="UP000734854"/>
    </source>
</evidence>
<keyword evidence="1" id="KW-0808">Transferase</keyword>
<name>A0A8J5LHI5_ZINOF</name>
<dbReference type="Gene3D" id="3.30.230.120">
    <property type="match status" value="1"/>
</dbReference>
<dbReference type="PANTHER" id="PTHR32463">
    <property type="entry name" value="L-FUCOSE KINASE"/>
    <property type="match status" value="1"/>
</dbReference>
<keyword evidence="3" id="KW-0418">Kinase</keyword>
<evidence type="ECO:0000259" key="8">
    <source>
        <dbReference type="Pfam" id="PF08544"/>
    </source>
</evidence>
<keyword evidence="2" id="KW-0547">Nucleotide-binding</keyword>
<proteinExistence type="inferred from homology"/>
<dbReference type="Pfam" id="PF08544">
    <property type="entry name" value="GHMP_kinases_C"/>
    <property type="match status" value="1"/>
</dbReference>
<dbReference type="InterPro" id="IPR012887">
    <property type="entry name" value="GDP_fucose_pyrophosphorylase"/>
</dbReference>
<dbReference type="InterPro" id="IPR052203">
    <property type="entry name" value="GHMP_Kinase-Related"/>
</dbReference>
<evidence type="ECO:0000259" key="7">
    <source>
        <dbReference type="Pfam" id="PF07959"/>
    </source>
</evidence>
<dbReference type="GO" id="GO:0042352">
    <property type="term" value="P:GDP-L-fucose salvage"/>
    <property type="evidence" value="ECO:0007669"/>
    <property type="project" value="TreeGrafter"/>
</dbReference>
<evidence type="ECO:0000256" key="5">
    <source>
        <dbReference type="ARBA" id="ARBA00038121"/>
    </source>
</evidence>
<feature type="domain" description="GDP-fucose pyrophosphorylase" evidence="7">
    <location>
        <begin position="150"/>
        <end position="561"/>
    </location>
</feature>
<dbReference type="SUPFAM" id="SSF51161">
    <property type="entry name" value="Trimeric LpxA-like enzymes"/>
    <property type="match status" value="1"/>
</dbReference>
<protein>
    <recommendedName>
        <fullName evidence="11">Bifunctional fucokinase/fucose pyrophosphorylase</fullName>
    </recommendedName>
</protein>
<dbReference type="GO" id="GO:0005524">
    <property type="term" value="F:ATP binding"/>
    <property type="evidence" value="ECO:0007669"/>
    <property type="project" value="UniProtKB-KW"/>
</dbReference>
<dbReference type="AlphaFoldDB" id="A0A8J5LHI5"/>
<evidence type="ECO:0000259" key="6">
    <source>
        <dbReference type="Pfam" id="PF00288"/>
    </source>
</evidence>
<evidence type="ECO:0000256" key="4">
    <source>
        <dbReference type="ARBA" id="ARBA00022840"/>
    </source>
</evidence>
<reference evidence="9 10" key="1">
    <citation type="submission" date="2020-08" db="EMBL/GenBank/DDBJ databases">
        <title>Plant Genome Project.</title>
        <authorList>
            <person name="Zhang R.-G."/>
        </authorList>
    </citation>
    <scope>NUCLEOTIDE SEQUENCE [LARGE SCALE GENOMIC DNA]</scope>
    <source>
        <tissue evidence="9">Rhizome</tissue>
    </source>
</reference>
<dbReference type="GO" id="GO:0050201">
    <property type="term" value="F:fucokinase activity"/>
    <property type="evidence" value="ECO:0007669"/>
    <property type="project" value="TreeGrafter"/>
</dbReference>
<dbReference type="PANTHER" id="PTHR32463:SF0">
    <property type="entry name" value="L-FUCOSE KINASE"/>
    <property type="match status" value="1"/>
</dbReference>
<feature type="domain" description="GHMP kinase N-terminal" evidence="6">
    <location>
        <begin position="842"/>
        <end position="915"/>
    </location>
</feature>
<dbReference type="InterPro" id="IPR036554">
    <property type="entry name" value="GHMP_kinase_C_sf"/>
</dbReference>
<keyword evidence="4" id="KW-0067">ATP-binding</keyword>
<dbReference type="Pfam" id="PF07959">
    <property type="entry name" value="Fucose_pyrophosphorylase"/>
    <property type="match status" value="1"/>
</dbReference>